<evidence type="ECO:0000313" key="3">
    <source>
        <dbReference type="EMBL" id="RLE52821.1"/>
    </source>
</evidence>
<evidence type="ECO:0000313" key="2">
    <source>
        <dbReference type="EMBL" id="RLE52349.1"/>
    </source>
</evidence>
<organism evidence="2 4">
    <name type="scientific">Thermoproteota archaeon</name>
    <dbReference type="NCBI Taxonomy" id="2056631"/>
    <lineage>
        <taxon>Archaea</taxon>
        <taxon>Thermoproteota</taxon>
    </lineage>
</organism>
<evidence type="ECO:0000313" key="5">
    <source>
        <dbReference type="Proteomes" id="UP000269499"/>
    </source>
</evidence>
<reference evidence="4 5" key="1">
    <citation type="submission" date="2018-06" db="EMBL/GenBank/DDBJ databases">
        <title>Extensive metabolic versatility and redundancy in microbially diverse, dynamic hydrothermal sediments.</title>
        <authorList>
            <person name="Dombrowski N."/>
            <person name="Teske A."/>
            <person name="Baker B.J."/>
        </authorList>
    </citation>
    <scope>NUCLEOTIDE SEQUENCE [LARGE SCALE GENOMIC DNA]</scope>
    <source>
        <strain evidence="3">B20_G2</strain>
        <strain evidence="2">B29_G17</strain>
    </source>
</reference>
<protein>
    <submittedName>
        <fullName evidence="2">DUF2095 domain-containing protein</fullName>
    </submittedName>
</protein>
<dbReference type="EMBL" id="QMQZ01000002">
    <property type="protein sequence ID" value="RLE52349.1"/>
    <property type="molecule type" value="Genomic_DNA"/>
</dbReference>
<dbReference type="Proteomes" id="UP000269499">
    <property type="component" value="Unassembled WGS sequence"/>
</dbReference>
<feature type="compositionally biased region" description="Basic and acidic residues" evidence="1">
    <location>
        <begin position="109"/>
        <end position="125"/>
    </location>
</feature>
<evidence type="ECO:0000313" key="4">
    <source>
        <dbReference type="Proteomes" id="UP000268446"/>
    </source>
</evidence>
<feature type="region of interest" description="Disordered" evidence="1">
    <location>
        <begin position="109"/>
        <end position="132"/>
    </location>
</feature>
<name>A0A497EZ48_9CREN</name>
<dbReference type="Pfam" id="PF09868">
    <property type="entry name" value="DUF2095"/>
    <property type="match status" value="1"/>
</dbReference>
<dbReference type="AlphaFoldDB" id="A0A497EZ48"/>
<sequence length="132" mass="15522">MLDVSPLGIDWETLKKHFPALAREIEEKRTRSLSISGVRSSVEAGERISSWRYGKPKFWGYEPDVIDFIRRCDTEEQALEIINFLEKRGEISKDYADRLRRQLKEKGVRSFGSKKEPGWYFKEDPIYGGKYK</sequence>
<dbReference type="Proteomes" id="UP000268446">
    <property type="component" value="Unassembled WGS sequence"/>
</dbReference>
<accession>A0A497EZ48</accession>
<dbReference type="InterPro" id="IPR018662">
    <property type="entry name" value="DUF2095"/>
</dbReference>
<gene>
    <name evidence="2" type="ORF">DRJ20_00190</name>
    <name evidence="3" type="ORF">DRJ26_04200</name>
</gene>
<evidence type="ECO:0000256" key="1">
    <source>
        <dbReference type="SAM" id="MobiDB-lite"/>
    </source>
</evidence>
<proteinExistence type="predicted"/>
<comment type="caution">
    <text evidence="2">The sequence shown here is derived from an EMBL/GenBank/DDBJ whole genome shotgun (WGS) entry which is preliminary data.</text>
</comment>
<dbReference type="EMBL" id="QMRA01000096">
    <property type="protein sequence ID" value="RLE52821.1"/>
    <property type="molecule type" value="Genomic_DNA"/>
</dbReference>